<evidence type="ECO:0000313" key="1">
    <source>
        <dbReference type="EMBL" id="ADQ53045.1"/>
    </source>
</evidence>
<protein>
    <submittedName>
        <fullName evidence="1">Uncharacterized protein</fullName>
    </submittedName>
</protein>
<reference evidence="1 2" key="1">
    <citation type="journal article" date="2010" name="Virol. J.">
        <title>Genomes of the T4-related bacteriophages as windows on microbial genome evolution.</title>
        <authorList>
            <person name="Petrov V.M."/>
            <person name="Ratnayaka S."/>
            <person name="Nolan J.M."/>
            <person name="Miller E.S."/>
            <person name="Karam J.D."/>
        </authorList>
    </citation>
    <scope>NUCLEOTIDE SEQUENCE [LARGE SCALE GENOMIC DNA]</scope>
</reference>
<organism evidence="1 2">
    <name type="scientific">Aeromonas phage PX29</name>
    <dbReference type="NCBI Taxonomy" id="926067"/>
    <lineage>
        <taxon>Viruses</taxon>
        <taxon>Duplodnaviria</taxon>
        <taxon>Heunggongvirae</taxon>
        <taxon>Uroviricota</taxon>
        <taxon>Caudoviricetes</taxon>
        <taxon>Pantevenvirales</taxon>
        <taxon>Straboviridae</taxon>
        <taxon>Angelvirus</taxon>
        <taxon>Angelvirus px29</taxon>
    </lineage>
</organism>
<evidence type="ECO:0000313" key="2">
    <source>
        <dbReference type="Proteomes" id="UP000008726"/>
    </source>
</evidence>
<dbReference type="KEGG" id="vg:18560253"/>
<name>E5DQQ9_9CAUD</name>
<proteinExistence type="predicted"/>
<keyword evidence="2" id="KW-1185">Reference proteome</keyword>
<dbReference type="Proteomes" id="UP000008726">
    <property type="component" value="Segment"/>
</dbReference>
<dbReference type="OrthoDB" id="16270at10239"/>
<accession>E5DQQ9</accession>
<dbReference type="GeneID" id="18560253"/>
<dbReference type="EMBL" id="GU396103">
    <property type="protein sequence ID" value="ADQ53045.1"/>
    <property type="molecule type" value="Genomic_DNA"/>
</dbReference>
<gene>
    <name evidence="1" type="ORF">PX29p328</name>
</gene>
<sequence length="166" mass="19120">MKLTTNMLMGSTYIGNLFPNKEGTIEFHKCHTASIGNCNHDLTTPGFYMITVCMENSAREVVSVNHVGIQKRKSGFKEVLSRLNNPRTKQNKALGDFLCQRSADIFNNVKIFRAIREVEARHKVYFLTYGEMREFLDIEEYSAKNNGLSMITELRSKYKFFGRDKS</sequence>
<dbReference type="RefSeq" id="YP_009011755.1">
    <property type="nucleotide sequence ID" value="NC_023688.1"/>
</dbReference>